<proteinExistence type="predicted"/>
<name>F8FDJ5_PAEMK</name>
<evidence type="ECO:0000313" key="1">
    <source>
        <dbReference type="EMBL" id="AEI42165.1"/>
    </source>
</evidence>
<dbReference type="Proteomes" id="UP000006620">
    <property type="component" value="Chromosome"/>
</dbReference>
<dbReference type="EMBL" id="CP002869">
    <property type="protein sequence ID" value="AEI42165.1"/>
    <property type="molecule type" value="Genomic_DNA"/>
</dbReference>
<reference evidence="1 2" key="2">
    <citation type="journal article" date="2013" name="Genome Announc.">
        <title>Genome Sequence of Growth-Improving Paenibacillus mucilaginosus Strain KNP414.</title>
        <authorList>
            <person name="Lu J.J."/>
            <person name="Wang J.F."/>
            <person name="Hu X.F."/>
        </authorList>
    </citation>
    <scope>NUCLEOTIDE SEQUENCE [LARGE SCALE GENOMIC DNA]</scope>
    <source>
        <strain evidence="1 2">KNP414</strain>
    </source>
</reference>
<organism evidence="1 2">
    <name type="scientific">Paenibacillus mucilaginosus (strain KNP414)</name>
    <dbReference type="NCBI Taxonomy" id="1036673"/>
    <lineage>
        <taxon>Bacteria</taxon>
        <taxon>Bacillati</taxon>
        <taxon>Bacillota</taxon>
        <taxon>Bacilli</taxon>
        <taxon>Bacillales</taxon>
        <taxon>Paenibacillaceae</taxon>
        <taxon>Paenibacillus</taxon>
    </lineage>
</organism>
<sequence length="42" mass="5043">MAAPLLSENADLSDKNYFSLFHLLYHEWRNNPLLKLRRGREL</sequence>
<dbReference type="AlphaFoldDB" id="F8FDJ5"/>
<evidence type="ECO:0000313" key="2">
    <source>
        <dbReference type="Proteomes" id="UP000006620"/>
    </source>
</evidence>
<dbReference type="KEGG" id="pms:KNP414_03621"/>
<reference evidence="2" key="1">
    <citation type="submission" date="2011-06" db="EMBL/GenBank/DDBJ databases">
        <title>Complete genome sequence of Paenibacillus mucilaginosus KNP414.</title>
        <authorList>
            <person name="Wang J."/>
            <person name="Hu S."/>
            <person name="Hu X."/>
            <person name="Zhang B."/>
            <person name="Dong D."/>
            <person name="Zhang S."/>
            <person name="Zhao K."/>
            <person name="Wu D."/>
        </authorList>
    </citation>
    <scope>NUCLEOTIDE SEQUENCE [LARGE SCALE GENOMIC DNA]</scope>
    <source>
        <strain evidence="2">KNP414</strain>
    </source>
</reference>
<dbReference type="HOGENOM" id="CLU_3255057_0_0_9"/>
<gene>
    <name evidence="1" type="ordered locus">KNP414_03621</name>
</gene>
<accession>F8FDJ5</accession>
<protein>
    <submittedName>
        <fullName evidence="1">Uncharacterized protein</fullName>
    </submittedName>
</protein>